<accession>A0ABS4RPX8</accession>
<dbReference type="EMBL" id="JAGIKV010000001">
    <property type="protein sequence ID" value="MBP2243827.1"/>
    <property type="molecule type" value="Genomic_DNA"/>
</dbReference>
<sequence length="58" mass="6573">MPKNFLIQLENEIQRAKNERREALEKRHMQQTLISDGTIKGLEAAKGLAKKILLDGQG</sequence>
<keyword evidence="2" id="KW-1185">Reference proteome</keyword>
<evidence type="ECO:0000313" key="2">
    <source>
        <dbReference type="Proteomes" id="UP000810207"/>
    </source>
</evidence>
<reference evidence="1 2" key="1">
    <citation type="submission" date="2021-03" db="EMBL/GenBank/DDBJ databases">
        <title>Genomic Encyclopedia of Type Strains, Phase IV (KMG-IV): sequencing the most valuable type-strain genomes for metagenomic binning, comparative biology and taxonomic classification.</title>
        <authorList>
            <person name="Goeker M."/>
        </authorList>
    </citation>
    <scope>NUCLEOTIDE SEQUENCE [LARGE SCALE GENOMIC DNA]</scope>
    <source>
        <strain evidence="1 2">DSM 21292</strain>
    </source>
</reference>
<protein>
    <submittedName>
        <fullName evidence="1">Uncharacterized protein</fullName>
    </submittedName>
</protein>
<evidence type="ECO:0000313" key="1">
    <source>
        <dbReference type="EMBL" id="MBP2243827.1"/>
    </source>
</evidence>
<gene>
    <name evidence="1" type="ORF">J2Z28_000432</name>
</gene>
<name>A0ABS4RPX8_PAEXY</name>
<dbReference type="RefSeq" id="WP_211080992.1">
    <property type="nucleotide sequence ID" value="NZ_CBCSLC010000013.1"/>
</dbReference>
<proteinExistence type="predicted"/>
<organism evidence="1 2">
    <name type="scientific">Paenibacillus xylanexedens</name>
    <dbReference type="NCBI Taxonomy" id="528191"/>
    <lineage>
        <taxon>Bacteria</taxon>
        <taxon>Bacillati</taxon>
        <taxon>Bacillota</taxon>
        <taxon>Bacilli</taxon>
        <taxon>Bacillales</taxon>
        <taxon>Paenibacillaceae</taxon>
        <taxon>Paenibacillus</taxon>
    </lineage>
</organism>
<comment type="caution">
    <text evidence="1">The sequence shown here is derived from an EMBL/GenBank/DDBJ whole genome shotgun (WGS) entry which is preliminary data.</text>
</comment>
<dbReference type="Proteomes" id="UP000810207">
    <property type="component" value="Unassembled WGS sequence"/>
</dbReference>